<dbReference type="PANTHER" id="PTHR11157">
    <property type="entry name" value="FATTY ACID ACYL TRANSFERASE-RELATED"/>
    <property type="match status" value="1"/>
</dbReference>
<dbReference type="GO" id="GO:0009922">
    <property type="term" value="F:fatty acid elongase activity"/>
    <property type="evidence" value="ECO:0007669"/>
    <property type="project" value="InterPro"/>
</dbReference>
<keyword evidence="7 11" id="KW-1133">Transmembrane helix</keyword>
<feature type="transmembrane region" description="Helical" evidence="11">
    <location>
        <begin position="316"/>
        <end position="335"/>
    </location>
</feature>
<dbReference type="OrthoDB" id="434092at2759"/>
<evidence type="ECO:0000256" key="2">
    <source>
        <dbReference type="ARBA" id="ARBA00005194"/>
    </source>
</evidence>
<gene>
    <name evidence="12" type="ORF">CBOVIS_LOCUS9926</name>
</gene>
<evidence type="ECO:0000256" key="7">
    <source>
        <dbReference type="ARBA" id="ARBA00022989"/>
    </source>
</evidence>
<name>A0A8S1F7A1_9PELO</name>
<feature type="transmembrane region" description="Helical" evidence="11">
    <location>
        <begin position="285"/>
        <end position="304"/>
    </location>
</feature>
<dbReference type="GO" id="GO:0034625">
    <property type="term" value="P:fatty acid elongation, monounsaturated fatty acid"/>
    <property type="evidence" value="ECO:0007669"/>
    <property type="project" value="TreeGrafter"/>
</dbReference>
<keyword evidence="3 11" id="KW-0444">Lipid biosynthesis</keyword>
<evidence type="ECO:0000313" key="13">
    <source>
        <dbReference type="Proteomes" id="UP000494206"/>
    </source>
</evidence>
<keyword evidence="9 11" id="KW-0472">Membrane</keyword>
<protein>
    <recommendedName>
        <fullName evidence="14">Very-long-chain 3-oxoacyl-CoA synthase</fullName>
    </recommendedName>
</protein>
<dbReference type="AlphaFoldDB" id="A0A8S1F7A1"/>
<dbReference type="Pfam" id="PF01151">
    <property type="entry name" value="ELO"/>
    <property type="match status" value="1"/>
</dbReference>
<dbReference type="InterPro" id="IPR002076">
    <property type="entry name" value="ELO_fam"/>
</dbReference>
<evidence type="ECO:0008006" key="14">
    <source>
        <dbReference type="Google" id="ProtNLM"/>
    </source>
</evidence>
<keyword evidence="6 11" id="KW-0276">Fatty acid metabolism</keyword>
<evidence type="ECO:0000313" key="12">
    <source>
        <dbReference type="EMBL" id="CAB3408100.1"/>
    </source>
</evidence>
<reference evidence="12 13" key="1">
    <citation type="submission" date="2020-04" db="EMBL/GenBank/DDBJ databases">
        <authorList>
            <person name="Laetsch R D."/>
            <person name="Stevens L."/>
            <person name="Kumar S."/>
            <person name="Blaxter L. M."/>
        </authorList>
    </citation>
    <scope>NUCLEOTIDE SEQUENCE [LARGE SCALE GENOMIC DNA]</scope>
</reference>
<feature type="transmembrane region" description="Helical" evidence="11">
    <location>
        <begin position="192"/>
        <end position="210"/>
    </location>
</feature>
<evidence type="ECO:0000256" key="5">
    <source>
        <dbReference type="ARBA" id="ARBA00022692"/>
    </source>
</evidence>
<feature type="transmembrane region" description="Helical" evidence="11">
    <location>
        <begin position="149"/>
        <end position="171"/>
    </location>
</feature>
<evidence type="ECO:0000256" key="8">
    <source>
        <dbReference type="ARBA" id="ARBA00023098"/>
    </source>
</evidence>
<comment type="similarity">
    <text evidence="11">Belongs to the ELO family.</text>
</comment>
<dbReference type="GO" id="GO:0019367">
    <property type="term" value="P:fatty acid elongation, saturated fatty acid"/>
    <property type="evidence" value="ECO:0007669"/>
    <property type="project" value="TreeGrafter"/>
</dbReference>
<keyword evidence="13" id="KW-1185">Reference proteome</keyword>
<proteinExistence type="inferred from homology"/>
<evidence type="ECO:0000256" key="1">
    <source>
        <dbReference type="ARBA" id="ARBA00004141"/>
    </source>
</evidence>
<keyword evidence="10 11" id="KW-0275">Fatty acid biosynthesis</keyword>
<evidence type="ECO:0000256" key="4">
    <source>
        <dbReference type="ARBA" id="ARBA00022679"/>
    </source>
</evidence>
<keyword evidence="5 11" id="KW-0812">Transmembrane</keyword>
<comment type="pathway">
    <text evidence="2">Lipid metabolism; fatty acid biosynthesis.</text>
</comment>
<evidence type="ECO:0000256" key="10">
    <source>
        <dbReference type="ARBA" id="ARBA00023160"/>
    </source>
</evidence>
<dbReference type="EMBL" id="CADEPM010000006">
    <property type="protein sequence ID" value="CAB3408100.1"/>
    <property type="molecule type" value="Genomic_DNA"/>
</dbReference>
<feature type="transmembrane region" description="Helical" evidence="11">
    <location>
        <begin position="355"/>
        <end position="373"/>
    </location>
</feature>
<evidence type="ECO:0000256" key="3">
    <source>
        <dbReference type="ARBA" id="ARBA00022516"/>
    </source>
</evidence>
<sequence length="424" mass="48273">MLDKFQKTIKADKTHADENKAQKYSGAADHKYPTNRNKGSTLIMYLPAAFTDAVFDCLTLKWLYNRFDTFDVSINYNSEGYCIGSGTMKVAKHHVDEVARFASQKNWRALKPSPIRYHDSRDKSTIIPALVGGLPTFALPDELEFPYNWFAFLISSASPFVHSLAVVYVFLACYLRPSKTQTDSNLTEWYRLNFVTQFLLALAFLPEVIISLFHGFQYSICTSGGLNTGILSGLVVLFWTLSKISDLVETFLLIFDARRPLPIHIIHHCVSLSYAFTFYGLNMAIQRWVVFCNLLAHIVLYAYLANIKVLNWAPCWASVCITQMLQLIIPLLASFPVSTALTRGLKCDASPNHLLIMQFGLTTLIVLFADFYYSRIKKFRQQNLKIVSEKEKEPSVRKKVNAKSDETVIFEKDFPDLRSVIFSP</sequence>
<organism evidence="12 13">
    <name type="scientific">Caenorhabditis bovis</name>
    <dbReference type="NCBI Taxonomy" id="2654633"/>
    <lineage>
        <taxon>Eukaryota</taxon>
        <taxon>Metazoa</taxon>
        <taxon>Ecdysozoa</taxon>
        <taxon>Nematoda</taxon>
        <taxon>Chromadorea</taxon>
        <taxon>Rhabditida</taxon>
        <taxon>Rhabditina</taxon>
        <taxon>Rhabditomorpha</taxon>
        <taxon>Rhabditoidea</taxon>
        <taxon>Rhabditidae</taxon>
        <taxon>Peloderinae</taxon>
        <taxon>Caenorhabditis</taxon>
    </lineage>
</organism>
<dbReference type="GO" id="GO:0005789">
    <property type="term" value="C:endoplasmic reticulum membrane"/>
    <property type="evidence" value="ECO:0007669"/>
    <property type="project" value="TreeGrafter"/>
</dbReference>
<dbReference type="PANTHER" id="PTHR11157:SF126">
    <property type="entry name" value="ELONGATION OF VERY LONG CHAIN FATTY ACIDS PROTEIN"/>
    <property type="match status" value="1"/>
</dbReference>
<comment type="caution">
    <text evidence="12">The sequence shown here is derived from an EMBL/GenBank/DDBJ whole genome shotgun (WGS) entry which is preliminary data.</text>
</comment>
<comment type="subcellular location">
    <subcellularLocation>
        <location evidence="1">Membrane</location>
        <topology evidence="1">Multi-pass membrane protein</topology>
    </subcellularLocation>
</comment>
<dbReference type="GO" id="GO:0042761">
    <property type="term" value="P:very long-chain fatty acid biosynthetic process"/>
    <property type="evidence" value="ECO:0007669"/>
    <property type="project" value="TreeGrafter"/>
</dbReference>
<evidence type="ECO:0000256" key="9">
    <source>
        <dbReference type="ARBA" id="ARBA00023136"/>
    </source>
</evidence>
<accession>A0A8S1F7A1</accession>
<feature type="transmembrane region" description="Helical" evidence="11">
    <location>
        <begin position="216"/>
        <end position="241"/>
    </location>
</feature>
<keyword evidence="4 11" id="KW-0808">Transferase</keyword>
<keyword evidence="8 11" id="KW-0443">Lipid metabolism</keyword>
<dbReference type="Proteomes" id="UP000494206">
    <property type="component" value="Unassembled WGS sequence"/>
</dbReference>
<evidence type="ECO:0000256" key="11">
    <source>
        <dbReference type="RuleBase" id="RU361115"/>
    </source>
</evidence>
<evidence type="ECO:0000256" key="6">
    <source>
        <dbReference type="ARBA" id="ARBA00022832"/>
    </source>
</evidence>
<dbReference type="GO" id="GO:0034626">
    <property type="term" value="P:fatty acid elongation, polyunsaturated fatty acid"/>
    <property type="evidence" value="ECO:0007669"/>
    <property type="project" value="TreeGrafter"/>
</dbReference>
<dbReference type="GO" id="GO:0030148">
    <property type="term" value="P:sphingolipid biosynthetic process"/>
    <property type="evidence" value="ECO:0007669"/>
    <property type="project" value="TreeGrafter"/>
</dbReference>